<reference evidence="3" key="1">
    <citation type="submission" date="2016-10" db="EMBL/GenBank/DDBJ databases">
        <authorList>
            <person name="Varghese N."/>
            <person name="Submissions S."/>
        </authorList>
    </citation>
    <scope>NUCLEOTIDE SEQUENCE [LARGE SCALE GENOMIC DNA]</scope>
    <source>
        <strain evidence="3">DSM 24499</strain>
    </source>
</reference>
<sequence>MKKLLILTMLAFGFSNSNSVIAQTQGPNFAKMDVSPMDIALYRNDNNEPIARVIYSRPQRRDREVFGKLVPYGEVWRTGANEATEVTFYKNVEIAGAKVDAGTYTLYSIPEEKEWTIILNRKTLTWGAYEYSEKLDLVRVNVPVRSMQNAIDALSMSFEKDTENSANLLIGWDKKYVKVPIKVAK</sequence>
<dbReference type="EMBL" id="FOKV01000005">
    <property type="protein sequence ID" value="SFC52580.1"/>
    <property type="molecule type" value="Genomic_DNA"/>
</dbReference>
<gene>
    <name evidence="2" type="ORF">SAMN04487907_10598</name>
</gene>
<dbReference type="InterPro" id="IPR021314">
    <property type="entry name" value="DUF2911"/>
</dbReference>
<dbReference type="Proteomes" id="UP000199438">
    <property type="component" value="Unassembled WGS sequence"/>
</dbReference>
<dbReference type="STRING" id="1334022.SAMN04487907_10598"/>
<keyword evidence="1" id="KW-0732">Signal</keyword>
<evidence type="ECO:0000256" key="1">
    <source>
        <dbReference type="SAM" id="SignalP"/>
    </source>
</evidence>
<protein>
    <recommendedName>
        <fullName evidence="4">DUF2911 domain-containing protein</fullName>
    </recommendedName>
</protein>
<feature type="signal peptide" evidence="1">
    <location>
        <begin position="1"/>
        <end position="22"/>
    </location>
</feature>
<dbReference type="RefSeq" id="WP_092543040.1">
    <property type="nucleotide sequence ID" value="NZ_FOKV01000005.1"/>
</dbReference>
<organism evidence="2 3">
    <name type="scientific">Zunongwangia mangrovi</name>
    <dbReference type="NCBI Taxonomy" id="1334022"/>
    <lineage>
        <taxon>Bacteria</taxon>
        <taxon>Pseudomonadati</taxon>
        <taxon>Bacteroidota</taxon>
        <taxon>Flavobacteriia</taxon>
        <taxon>Flavobacteriales</taxon>
        <taxon>Flavobacteriaceae</taxon>
        <taxon>Zunongwangia</taxon>
    </lineage>
</organism>
<keyword evidence="3" id="KW-1185">Reference proteome</keyword>
<evidence type="ECO:0000313" key="3">
    <source>
        <dbReference type="Proteomes" id="UP000199438"/>
    </source>
</evidence>
<dbReference type="AlphaFoldDB" id="A0A1I1K4T3"/>
<feature type="chain" id="PRO_5011606267" description="DUF2911 domain-containing protein" evidence="1">
    <location>
        <begin position="23"/>
        <end position="185"/>
    </location>
</feature>
<accession>A0A1I1K4T3</accession>
<dbReference type="OrthoDB" id="187854at2"/>
<proteinExistence type="predicted"/>
<name>A0A1I1K4T3_9FLAO</name>
<evidence type="ECO:0008006" key="4">
    <source>
        <dbReference type="Google" id="ProtNLM"/>
    </source>
</evidence>
<evidence type="ECO:0000313" key="2">
    <source>
        <dbReference type="EMBL" id="SFC52580.1"/>
    </source>
</evidence>
<dbReference type="Pfam" id="PF11138">
    <property type="entry name" value="DUF2911"/>
    <property type="match status" value="1"/>
</dbReference>